<name>A0A2M6K9B3_9BACT</name>
<sequence length="103" mass="11794">MKKINVFLVTGTICRDYHHADNGDKLRFIGIENDGLKVFALGIKADKTSYCGPRLAGYRKGEYPESAYLLENEQEAKEWQEKKDSQYKTLDEVTVDDFPTKSI</sequence>
<comment type="caution">
    <text evidence="1">The sequence shown here is derived from an EMBL/GenBank/DDBJ whole genome shotgun (WGS) entry which is preliminary data.</text>
</comment>
<dbReference type="EMBL" id="PCWW01000038">
    <property type="protein sequence ID" value="PIR13420.1"/>
    <property type="molecule type" value="Genomic_DNA"/>
</dbReference>
<accession>A0A2M6K9B3</accession>
<evidence type="ECO:0000313" key="1">
    <source>
        <dbReference type="EMBL" id="PIR13420.1"/>
    </source>
</evidence>
<evidence type="ECO:0000313" key="2">
    <source>
        <dbReference type="Proteomes" id="UP000230869"/>
    </source>
</evidence>
<dbReference type="AlphaFoldDB" id="A0A2M6K9B3"/>
<protein>
    <submittedName>
        <fullName evidence="1">Uncharacterized protein</fullName>
    </submittedName>
</protein>
<organism evidence="1 2">
    <name type="scientific">Candidatus Falkowbacteria bacterium CG11_big_fil_rev_8_21_14_0_20_39_10</name>
    <dbReference type="NCBI Taxonomy" id="1974570"/>
    <lineage>
        <taxon>Bacteria</taxon>
        <taxon>Candidatus Falkowiibacteriota</taxon>
    </lineage>
</organism>
<dbReference type="Proteomes" id="UP000230869">
    <property type="component" value="Unassembled WGS sequence"/>
</dbReference>
<reference evidence="1 2" key="1">
    <citation type="submission" date="2017-09" db="EMBL/GenBank/DDBJ databases">
        <title>Depth-based differentiation of microbial function through sediment-hosted aquifers and enrichment of novel symbionts in the deep terrestrial subsurface.</title>
        <authorList>
            <person name="Probst A.J."/>
            <person name="Ladd B."/>
            <person name="Jarett J.K."/>
            <person name="Geller-Mcgrath D.E."/>
            <person name="Sieber C.M."/>
            <person name="Emerson J.B."/>
            <person name="Anantharaman K."/>
            <person name="Thomas B.C."/>
            <person name="Malmstrom R."/>
            <person name="Stieglmeier M."/>
            <person name="Klingl A."/>
            <person name="Woyke T."/>
            <person name="Ryan C.M."/>
            <person name="Banfield J.F."/>
        </authorList>
    </citation>
    <scope>NUCLEOTIDE SEQUENCE [LARGE SCALE GENOMIC DNA]</scope>
    <source>
        <strain evidence="1">CG11_big_fil_rev_8_21_14_0_20_39_10</strain>
    </source>
</reference>
<gene>
    <name evidence="1" type="ORF">COV49_02330</name>
</gene>
<proteinExistence type="predicted"/>